<dbReference type="EMBL" id="MN740547">
    <property type="protein sequence ID" value="QHS77424.1"/>
    <property type="molecule type" value="Genomic_DNA"/>
</dbReference>
<name>A0A6C0ACK3_9ZZZZ</name>
<evidence type="ECO:0000313" key="1">
    <source>
        <dbReference type="EMBL" id="QHS77424.1"/>
    </source>
</evidence>
<protein>
    <submittedName>
        <fullName evidence="1">Uncharacterized protein</fullName>
    </submittedName>
</protein>
<sequence>MELSKKFEDSFLNYSNALKEAKDIYGKQTIIAIEIRTKKGIEYELIVKTIKKVTKLSKLIGCEYCHYLPHLLDSELYLICLDQKSLINLINRFSVNCIVLDRTHLNSKLIKPKYKFFNKLFKKSFVLM</sequence>
<proteinExistence type="predicted"/>
<organism evidence="1">
    <name type="scientific">viral metagenome</name>
    <dbReference type="NCBI Taxonomy" id="1070528"/>
    <lineage>
        <taxon>unclassified sequences</taxon>
        <taxon>metagenomes</taxon>
        <taxon>organismal metagenomes</taxon>
    </lineage>
</organism>
<dbReference type="AlphaFoldDB" id="A0A6C0ACK3"/>
<reference evidence="1" key="1">
    <citation type="journal article" date="2020" name="Nature">
        <title>Giant virus diversity and host interactions through global metagenomics.</title>
        <authorList>
            <person name="Schulz F."/>
            <person name="Roux S."/>
            <person name="Paez-Espino D."/>
            <person name="Jungbluth S."/>
            <person name="Walsh D.A."/>
            <person name="Denef V.J."/>
            <person name="McMahon K.D."/>
            <person name="Konstantinidis K.T."/>
            <person name="Eloe-Fadrosh E.A."/>
            <person name="Kyrpides N.C."/>
            <person name="Woyke T."/>
        </authorList>
    </citation>
    <scope>NUCLEOTIDE SEQUENCE</scope>
    <source>
        <strain evidence="1">GVMAG-S-1004661-13</strain>
    </source>
</reference>
<accession>A0A6C0ACK3</accession>